<sequence length="535" mass="60379">MFITSINKNSKLFSFNLLFSFSLFLLLRNVLSESLEADDQGGDPYFGVPLGALHYSAEGTSAEIYAADEFTILFNHFQHNPRQIGCTAMIIGPPRPEDRENVIPGHGIILPMIKSNTFKANREKREAVRFHRPQQFGGFWPIEFAHLLLEPSREVQEKSGNLNKLSQEEKLKKNSTTLISLSESTSTSFPSINTSTSSIPDLQQRQLINENTSSSTTQPFTILPTTTQINSKLNTSTHPLLTGTTQPLILLGSKRTPAPLINQRNYSIAYLNARDDAIVEDKIEKAADSSSIRRSPARNEYVGNNAIDAKPPIEIKTTPLYRIIKDPRPGRRQRLIELRKKLDPTYEPPLFSTTSTPFSANEIQFVLPKINEQLVTFTLTNGAKITQYKWIGLWNQCTKRHIPLASLVDVDPPREEKIMPLSGWSHNVTSYRLHILNCNTILIPSFHYDGRNTTKNTYFFIGIGQFPEAVEHQLKANVVGQRSGEPLRSYSGEDVVLRLPRPYRTFDIDFISIFNTDEQKSFGHVLIPSLLVPPC</sequence>
<dbReference type="InterPro" id="IPR052126">
    <property type="entry name" value="Spindle_Org/Thrombomodulin"/>
</dbReference>
<protein>
    <recommendedName>
        <fullName evidence="3">DM13 domain-containing protein</fullName>
    </recommendedName>
</protein>
<reference evidence="4 5" key="1">
    <citation type="submission" date="2020-08" db="EMBL/GenBank/DDBJ databases">
        <authorList>
            <person name="Koutsovoulos G."/>
            <person name="Danchin GJ E."/>
        </authorList>
    </citation>
    <scope>NUCLEOTIDE SEQUENCE [LARGE SCALE GENOMIC DNA]</scope>
</reference>
<evidence type="ECO:0000313" key="4">
    <source>
        <dbReference type="EMBL" id="CAD2197749.1"/>
    </source>
</evidence>
<dbReference type="PANTHER" id="PTHR24036:SF5">
    <property type="entry name" value="THROMBOMODULIN"/>
    <property type="match status" value="1"/>
</dbReference>
<proteinExistence type="predicted"/>
<dbReference type="InterPro" id="IPR019545">
    <property type="entry name" value="DM13_domain"/>
</dbReference>
<evidence type="ECO:0000259" key="3">
    <source>
        <dbReference type="PROSITE" id="PS51549"/>
    </source>
</evidence>
<comment type="caution">
    <text evidence="4">The sequence shown here is derived from an EMBL/GenBank/DDBJ whole genome shotgun (WGS) entry which is preliminary data.</text>
</comment>
<dbReference type="EMBL" id="CAJEWN010001472">
    <property type="protein sequence ID" value="CAD2197749.1"/>
    <property type="molecule type" value="Genomic_DNA"/>
</dbReference>
<dbReference type="Proteomes" id="UP000580250">
    <property type="component" value="Unassembled WGS sequence"/>
</dbReference>
<dbReference type="AlphaFoldDB" id="A0A6V7XEI1"/>
<accession>A0A6V7XEI1</accession>
<evidence type="ECO:0000313" key="5">
    <source>
        <dbReference type="Proteomes" id="UP000580250"/>
    </source>
</evidence>
<feature type="signal peptide" evidence="2">
    <location>
        <begin position="1"/>
        <end position="32"/>
    </location>
</feature>
<feature type="domain" description="DM13" evidence="3">
    <location>
        <begin position="416"/>
        <end position="528"/>
    </location>
</feature>
<organism evidence="4 5">
    <name type="scientific">Meloidogyne enterolobii</name>
    <name type="common">Root-knot nematode worm</name>
    <name type="synonym">Meloidogyne mayaguensis</name>
    <dbReference type="NCBI Taxonomy" id="390850"/>
    <lineage>
        <taxon>Eukaryota</taxon>
        <taxon>Metazoa</taxon>
        <taxon>Ecdysozoa</taxon>
        <taxon>Nematoda</taxon>
        <taxon>Chromadorea</taxon>
        <taxon>Rhabditida</taxon>
        <taxon>Tylenchina</taxon>
        <taxon>Tylenchomorpha</taxon>
        <taxon>Tylenchoidea</taxon>
        <taxon>Meloidogynidae</taxon>
        <taxon>Meloidogyninae</taxon>
        <taxon>Meloidogyne</taxon>
    </lineage>
</organism>
<keyword evidence="2" id="KW-0732">Signal</keyword>
<dbReference type="OrthoDB" id="2448405at2759"/>
<gene>
    <name evidence="4" type="ORF">MENT_LOCUS51021</name>
</gene>
<evidence type="ECO:0000256" key="1">
    <source>
        <dbReference type="ARBA" id="ARBA00022737"/>
    </source>
</evidence>
<dbReference type="SMART" id="SM00686">
    <property type="entry name" value="DM13"/>
    <property type="match status" value="1"/>
</dbReference>
<dbReference type="PROSITE" id="PS51549">
    <property type="entry name" value="DM13"/>
    <property type="match status" value="1"/>
</dbReference>
<feature type="chain" id="PRO_5027751870" description="DM13 domain-containing protein" evidence="2">
    <location>
        <begin position="33"/>
        <end position="535"/>
    </location>
</feature>
<name>A0A6V7XEI1_MELEN</name>
<keyword evidence="1" id="KW-0677">Repeat</keyword>
<dbReference type="PANTHER" id="PTHR24036">
    <property type="entry name" value="SKELETOR-RELATED"/>
    <property type="match status" value="1"/>
</dbReference>
<dbReference type="Pfam" id="PF10517">
    <property type="entry name" value="DM13"/>
    <property type="match status" value="1"/>
</dbReference>
<evidence type="ECO:0000256" key="2">
    <source>
        <dbReference type="SAM" id="SignalP"/>
    </source>
</evidence>